<sequence>MIRVGALLCVLAGPVTAQAPDTFSLPAGCDAFVTIQSRSCSVEHHFTCAGDAEGVKRRVSLSEDGLTYAGSTDTEAQWLDSFHPFTGHSERLESSPADPASLTELLETGRDSYDFTTLSDQVGPTRYVGADTLTGEVVTIDDVTLRRTAYQITAYAADGTELWSSAGNEYVSDDWRMFIGGTGRVTVPGDAYDKNDSPVEFIFPGEPGFLSANPKHDCGVMLSQLIAPIQGEIS</sequence>
<dbReference type="RefSeq" id="WP_226748059.1">
    <property type="nucleotide sequence ID" value="NZ_JAJATZ010000003.1"/>
</dbReference>
<feature type="chain" id="PRO_5046623088" evidence="1">
    <location>
        <begin position="20"/>
        <end position="234"/>
    </location>
</feature>
<organism evidence="2 3">
    <name type="scientific">Loktanella gaetbuli</name>
    <dbReference type="NCBI Taxonomy" id="2881335"/>
    <lineage>
        <taxon>Bacteria</taxon>
        <taxon>Pseudomonadati</taxon>
        <taxon>Pseudomonadota</taxon>
        <taxon>Alphaproteobacteria</taxon>
        <taxon>Rhodobacterales</taxon>
        <taxon>Roseobacteraceae</taxon>
        <taxon>Loktanella</taxon>
    </lineage>
</organism>
<dbReference type="EMBL" id="JAJATZ010000003">
    <property type="protein sequence ID" value="MCB5199283.1"/>
    <property type="molecule type" value="Genomic_DNA"/>
</dbReference>
<accession>A0ABS8BU66</accession>
<evidence type="ECO:0000313" key="3">
    <source>
        <dbReference type="Proteomes" id="UP001138961"/>
    </source>
</evidence>
<comment type="caution">
    <text evidence="2">The sequence shown here is derived from an EMBL/GenBank/DDBJ whole genome shotgun (WGS) entry which is preliminary data.</text>
</comment>
<protein>
    <submittedName>
        <fullName evidence="2">Uncharacterized protein</fullName>
    </submittedName>
</protein>
<reference evidence="2" key="1">
    <citation type="submission" date="2021-10" db="EMBL/GenBank/DDBJ databases">
        <title>Loktanella gaetbuli sp. nov., isolated from a tidal flat.</title>
        <authorList>
            <person name="Park S."/>
            <person name="Yoon J.-H."/>
        </authorList>
    </citation>
    <scope>NUCLEOTIDE SEQUENCE</scope>
    <source>
        <strain evidence="2">TSTF-M6</strain>
    </source>
</reference>
<name>A0ABS8BU66_9RHOB</name>
<keyword evidence="3" id="KW-1185">Reference proteome</keyword>
<dbReference type="Proteomes" id="UP001138961">
    <property type="component" value="Unassembled WGS sequence"/>
</dbReference>
<evidence type="ECO:0000313" key="2">
    <source>
        <dbReference type="EMBL" id="MCB5199283.1"/>
    </source>
</evidence>
<feature type="signal peptide" evidence="1">
    <location>
        <begin position="1"/>
        <end position="19"/>
    </location>
</feature>
<keyword evidence="1" id="KW-0732">Signal</keyword>
<gene>
    <name evidence="2" type="ORF">LGQ03_08520</name>
</gene>
<proteinExistence type="predicted"/>
<evidence type="ECO:0000256" key="1">
    <source>
        <dbReference type="SAM" id="SignalP"/>
    </source>
</evidence>